<feature type="transmembrane region" description="Helical" evidence="1">
    <location>
        <begin position="384"/>
        <end position="405"/>
    </location>
</feature>
<feature type="transmembrane region" description="Helical" evidence="1">
    <location>
        <begin position="12"/>
        <end position="31"/>
    </location>
</feature>
<feature type="transmembrane region" description="Helical" evidence="1">
    <location>
        <begin position="161"/>
        <end position="178"/>
    </location>
</feature>
<organism evidence="2 3">
    <name type="scientific">Hymenobacter saemangeumensis</name>
    <dbReference type="NCBI Taxonomy" id="1084522"/>
    <lineage>
        <taxon>Bacteria</taxon>
        <taxon>Pseudomonadati</taxon>
        <taxon>Bacteroidota</taxon>
        <taxon>Cytophagia</taxon>
        <taxon>Cytophagales</taxon>
        <taxon>Hymenobacteraceae</taxon>
        <taxon>Hymenobacter</taxon>
    </lineage>
</organism>
<dbReference type="EMBL" id="BAABGZ010000010">
    <property type="protein sequence ID" value="GAA4350251.1"/>
    <property type="molecule type" value="Genomic_DNA"/>
</dbReference>
<feature type="transmembrane region" description="Helical" evidence="1">
    <location>
        <begin position="45"/>
        <end position="67"/>
    </location>
</feature>
<evidence type="ECO:0000313" key="2">
    <source>
        <dbReference type="EMBL" id="GAA4350251.1"/>
    </source>
</evidence>
<keyword evidence="1" id="KW-0812">Transmembrane</keyword>
<sequence>MVNGGMVEGTLVTPAQLGLAVVLNLALWLFLRRWLARQLAEVPRWLSRVALLSLGLRLLFAIFSGFFPSPDVIGFESHGWVITRQLWAEPGGWLQTLAGNELHFEDWHVVFYGMSNTFFFHKLLSLVNLFTLNGKIYTAAFLSFFCFVGSWQLVRTLLHRWPGAAAGAAVAFLLWPPMLFWTSTYTKESVLLGTGAWLLALVVEGFYGGVEERRGQAWARALAILLLAFLHFKMRYFFAAPLLVGLLGLGLVRVFQRMGLARQRWSQVLIMLGLLGLGAFIAPQLSVAFRSNKFTSQMIKVYTHHLEMSRGRPHFEYPNLKPTEESAVLHMPLAVVNALARPVLGESRGLQYVAGGLENAALLFMLALPLLAAIRRKAAGPLPFAFVLALLVFCVVVAVLMGLTVPNFGALSRYRSAMLPYLLLLLLQNEYAVALLRRLGLGEDQALPEQH</sequence>
<gene>
    <name evidence="2" type="ORF">GCM10023185_07860</name>
</gene>
<dbReference type="Proteomes" id="UP001501153">
    <property type="component" value="Unassembled WGS sequence"/>
</dbReference>
<feature type="transmembrane region" description="Helical" evidence="1">
    <location>
        <begin position="217"/>
        <end position="232"/>
    </location>
</feature>
<evidence type="ECO:0000313" key="3">
    <source>
        <dbReference type="Proteomes" id="UP001501153"/>
    </source>
</evidence>
<keyword evidence="3" id="KW-1185">Reference proteome</keyword>
<feature type="transmembrane region" description="Helical" evidence="1">
    <location>
        <begin position="352"/>
        <end position="372"/>
    </location>
</feature>
<feature type="transmembrane region" description="Helical" evidence="1">
    <location>
        <begin position="268"/>
        <end position="289"/>
    </location>
</feature>
<comment type="caution">
    <text evidence="2">The sequence shown here is derived from an EMBL/GenBank/DDBJ whole genome shotgun (WGS) entry which is preliminary data.</text>
</comment>
<accession>A0ABP8I2Y1</accession>
<evidence type="ECO:0000256" key="1">
    <source>
        <dbReference type="SAM" id="Phobius"/>
    </source>
</evidence>
<reference evidence="3" key="1">
    <citation type="journal article" date="2019" name="Int. J. Syst. Evol. Microbiol.">
        <title>The Global Catalogue of Microorganisms (GCM) 10K type strain sequencing project: providing services to taxonomists for standard genome sequencing and annotation.</title>
        <authorList>
            <consortium name="The Broad Institute Genomics Platform"/>
            <consortium name="The Broad Institute Genome Sequencing Center for Infectious Disease"/>
            <person name="Wu L."/>
            <person name="Ma J."/>
        </authorList>
    </citation>
    <scope>NUCLEOTIDE SEQUENCE [LARGE SCALE GENOMIC DNA]</scope>
    <source>
        <strain evidence="3">JCM 17923</strain>
    </source>
</reference>
<protein>
    <recommendedName>
        <fullName evidence="4">Glycosyltransferase RgtA/B/C/D-like domain-containing protein</fullName>
    </recommendedName>
</protein>
<evidence type="ECO:0008006" key="4">
    <source>
        <dbReference type="Google" id="ProtNLM"/>
    </source>
</evidence>
<proteinExistence type="predicted"/>
<feature type="transmembrane region" description="Helical" evidence="1">
    <location>
        <begin position="238"/>
        <end position="256"/>
    </location>
</feature>
<name>A0ABP8I2Y1_9BACT</name>
<keyword evidence="1" id="KW-1133">Transmembrane helix</keyword>
<keyword evidence="1" id="KW-0472">Membrane</keyword>
<feature type="transmembrane region" description="Helical" evidence="1">
    <location>
        <begin position="190"/>
        <end position="210"/>
    </location>
</feature>